<gene>
    <name evidence="1" type="ORF">ABZ507_10030</name>
</gene>
<reference evidence="1 2" key="1">
    <citation type="submission" date="2024-06" db="EMBL/GenBank/DDBJ databases">
        <title>The Natural Products Discovery Center: Release of the First 8490 Sequenced Strains for Exploring Actinobacteria Biosynthetic Diversity.</title>
        <authorList>
            <person name="Kalkreuter E."/>
            <person name="Kautsar S.A."/>
            <person name="Yang D."/>
            <person name="Bader C.D."/>
            <person name="Teijaro C.N."/>
            <person name="Fluegel L."/>
            <person name="Davis C.M."/>
            <person name="Simpson J.R."/>
            <person name="Lauterbach L."/>
            <person name="Steele A.D."/>
            <person name="Gui C."/>
            <person name="Meng S."/>
            <person name="Li G."/>
            <person name="Viehrig K."/>
            <person name="Ye F."/>
            <person name="Su P."/>
            <person name="Kiefer A.F."/>
            <person name="Nichols A."/>
            <person name="Cepeda A.J."/>
            <person name="Yan W."/>
            <person name="Fan B."/>
            <person name="Jiang Y."/>
            <person name="Adhikari A."/>
            <person name="Zheng C.-J."/>
            <person name="Schuster L."/>
            <person name="Cowan T.M."/>
            <person name="Smanski M.J."/>
            <person name="Chevrette M.G."/>
            <person name="De Carvalho L.P.S."/>
            <person name="Shen B."/>
        </authorList>
    </citation>
    <scope>NUCLEOTIDE SEQUENCE [LARGE SCALE GENOMIC DNA]</scope>
    <source>
        <strain evidence="1 2">NPDC019434</strain>
    </source>
</reference>
<evidence type="ECO:0000313" key="2">
    <source>
        <dbReference type="Proteomes" id="UP001550535"/>
    </source>
</evidence>
<protein>
    <submittedName>
        <fullName evidence="1">Uncharacterized protein</fullName>
    </submittedName>
</protein>
<proteinExistence type="predicted"/>
<evidence type="ECO:0000313" key="1">
    <source>
        <dbReference type="EMBL" id="MEU2122160.1"/>
    </source>
</evidence>
<dbReference type="RefSeq" id="WP_357990853.1">
    <property type="nucleotide sequence ID" value="NZ_JBEYBR010000019.1"/>
</dbReference>
<dbReference type="EMBL" id="JBEYBR010000019">
    <property type="protein sequence ID" value="MEU2122160.1"/>
    <property type="molecule type" value="Genomic_DNA"/>
</dbReference>
<sequence>MRLDFAACATAAALFVQEWRARHYEDAVTVLPDDPTGLPRLPNERLFLDP</sequence>
<keyword evidence="2" id="KW-1185">Reference proteome</keyword>
<name>A0ABV2X8D5_9NOCA</name>
<organism evidence="1 2">
    <name type="scientific">Nocardia niwae</name>
    <dbReference type="NCBI Taxonomy" id="626084"/>
    <lineage>
        <taxon>Bacteria</taxon>
        <taxon>Bacillati</taxon>
        <taxon>Actinomycetota</taxon>
        <taxon>Actinomycetes</taxon>
        <taxon>Mycobacteriales</taxon>
        <taxon>Nocardiaceae</taxon>
        <taxon>Nocardia</taxon>
    </lineage>
</organism>
<accession>A0ABV2X8D5</accession>
<comment type="caution">
    <text evidence="1">The sequence shown here is derived from an EMBL/GenBank/DDBJ whole genome shotgun (WGS) entry which is preliminary data.</text>
</comment>
<dbReference type="Proteomes" id="UP001550535">
    <property type="component" value="Unassembled WGS sequence"/>
</dbReference>